<reference evidence="2" key="1">
    <citation type="submission" date="2017-02" db="EMBL/GenBank/DDBJ databases">
        <authorList>
            <person name="Varghese N."/>
            <person name="Submissions S."/>
        </authorList>
    </citation>
    <scope>NUCLEOTIDE SEQUENCE [LARGE SCALE GENOMIC DNA]</scope>
    <source>
        <strain evidence="2">ATCC 700200</strain>
    </source>
</reference>
<dbReference type="Proteomes" id="UP000190774">
    <property type="component" value="Unassembled WGS sequence"/>
</dbReference>
<gene>
    <name evidence="1" type="ORF">SAMN02745166_04386</name>
</gene>
<dbReference type="RefSeq" id="WP_139373420.1">
    <property type="nucleotide sequence ID" value="NZ_FUYE01000019.1"/>
</dbReference>
<dbReference type="OrthoDB" id="1144014at2"/>
<dbReference type="EMBL" id="FUYE01000019">
    <property type="protein sequence ID" value="SKB05978.1"/>
    <property type="molecule type" value="Genomic_DNA"/>
</dbReference>
<dbReference type="STRING" id="48467.SAMN02745166_04386"/>
<accession>A0A1T4YWP0</accession>
<evidence type="ECO:0000313" key="2">
    <source>
        <dbReference type="Proteomes" id="UP000190774"/>
    </source>
</evidence>
<evidence type="ECO:0000313" key="1">
    <source>
        <dbReference type="EMBL" id="SKB05978.1"/>
    </source>
</evidence>
<name>A0A1T4YWP0_9BACT</name>
<keyword evidence="2" id="KW-1185">Reference proteome</keyword>
<organism evidence="1 2">
    <name type="scientific">Prosthecobacter debontii</name>
    <dbReference type="NCBI Taxonomy" id="48467"/>
    <lineage>
        <taxon>Bacteria</taxon>
        <taxon>Pseudomonadati</taxon>
        <taxon>Verrucomicrobiota</taxon>
        <taxon>Verrucomicrobiia</taxon>
        <taxon>Verrucomicrobiales</taxon>
        <taxon>Verrucomicrobiaceae</taxon>
        <taxon>Prosthecobacter</taxon>
    </lineage>
</organism>
<dbReference type="AlphaFoldDB" id="A0A1T4YWP0"/>
<sequence>MAEIPLDDATIILGKRVGPIEKGMTLFGLKTLFGGGKVKAADIEIGEGETMAGAKLFEGTGKELEIIFNPEGDEKEIWDINIIGKDWKFENGLKLGMPLTEVEKINGGPFGVLGFGWDYGGFANFEGGKLEAKVSIHFKSAKPDVDDSLIGDKLIPTTDKKLRAAGLTIDGISVFFR</sequence>
<protein>
    <submittedName>
        <fullName evidence="1">Uncharacterized protein</fullName>
    </submittedName>
</protein>
<proteinExistence type="predicted"/>